<dbReference type="Proteomes" id="UP000054396">
    <property type="component" value="Unassembled WGS sequence"/>
</dbReference>
<protein>
    <submittedName>
        <fullName evidence="1">Uncharacterized protein</fullName>
    </submittedName>
</protein>
<proteinExistence type="predicted"/>
<evidence type="ECO:0000313" key="2">
    <source>
        <dbReference type="Proteomes" id="UP000054396"/>
    </source>
</evidence>
<keyword evidence="2" id="KW-1185">Reference proteome</keyword>
<dbReference type="AlphaFoldDB" id="A0A0W7WI39"/>
<reference evidence="1 2" key="1">
    <citation type="submission" date="2015-12" db="EMBL/GenBank/DDBJ databases">
        <authorList>
            <person name="Shamseldin A."/>
            <person name="Moawad H."/>
            <person name="Abd El-Rahim W.M."/>
            <person name="Sadowsky M.J."/>
        </authorList>
    </citation>
    <scope>NUCLEOTIDE SEQUENCE [LARGE SCALE GENOMIC DNA]</scope>
    <source>
        <strain evidence="1 2">SJ5A-1</strain>
    </source>
</reference>
<evidence type="ECO:0000313" key="1">
    <source>
        <dbReference type="EMBL" id="KUF10217.1"/>
    </source>
</evidence>
<sequence length="122" mass="13758">MNQLTLIPTFAALRSIVLDRLLGYLEDHGESLDHLIRQVGADPDVAEREALEEIADQVQATRDARALVVRLRTIMDELLCQIGEPLAEIEGAYSGPEFDRALCWHAARLADLERDIKFAYRV</sequence>
<accession>A0A0W7WI39</accession>
<dbReference type="RefSeq" id="WP_058862888.1">
    <property type="nucleotide sequence ID" value="NZ_LPXO01000008.1"/>
</dbReference>
<dbReference type="EMBL" id="LPXO01000008">
    <property type="protein sequence ID" value="KUF10217.1"/>
    <property type="molecule type" value="Genomic_DNA"/>
</dbReference>
<gene>
    <name evidence="1" type="ORF">AVJ23_14350</name>
</gene>
<dbReference type="OrthoDB" id="7862998at2"/>
<name>A0A0W7WI39_9RHOB</name>
<organism evidence="1 2">
    <name type="scientific">Pseudoponticoccus marisrubri</name>
    <dbReference type="NCBI Taxonomy" id="1685382"/>
    <lineage>
        <taxon>Bacteria</taxon>
        <taxon>Pseudomonadati</taxon>
        <taxon>Pseudomonadota</taxon>
        <taxon>Alphaproteobacteria</taxon>
        <taxon>Rhodobacterales</taxon>
        <taxon>Roseobacteraceae</taxon>
        <taxon>Pseudoponticoccus</taxon>
    </lineage>
</organism>
<comment type="caution">
    <text evidence="1">The sequence shown here is derived from an EMBL/GenBank/DDBJ whole genome shotgun (WGS) entry which is preliminary data.</text>
</comment>